<keyword evidence="2 3" id="KW-0040">ANK repeat</keyword>
<dbReference type="PANTHER" id="PTHR24166:SF48">
    <property type="entry name" value="PROTEIN VAPYRIN"/>
    <property type="match status" value="1"/>
</dbReference>
<feature type="repeat" description="ANK" evidence="3">
    <location>
        <begin position="89"/>
        <end position="114"/>
    </location>
</feature>
<name>A0A7S2W4M7_9STRA</name>
<dbReference type="InterPro" id="IPR050889">
    <property type="entry name" value="Dendritic_Spine_Reg/Scaffold"/>
</dbReference>
<dbReference type="AlphaFoldDB" id="A0A7S2W4M7"/>
<evidence type="ECO:0000256" key="2">
    <source>
        <dbReference type="ARBA" id="ARBA00023043"/>
    </source>
</evidence>
<proteinExistence type="predicted"/>
<dbReference type="PANTHER" id="PTHR24166">
    <property type="entry name" value="ROLLING PEBBLES, ISOFORM B"/>
    <property type="match status" value="1"/>
</dbReference>
<gene>
    <name evidence="4" type="ORF">QSP1433_LOCUS2006</name>
</gene>
<protein>
    <submittedName>
        <fullName evidence="4">Uncharacterized protein</fullName>
    </submittedName>
</protein>
<dbReference type="PROSITE" id="PS50088">
    <property type="entry name" value="ANK_REPEAT"/>
    <property type="match status" value="1"/>
</dbReference>
<evidence type="ECO:0000313" key="4">
    <source>
        <dbReference type="EMBL" id="CAD9667219.1"/>
    </source>
</evidence>
<dbReference type="SMART" id="SM00248">
    <property type="entry name" value="ANK"/>
    <property type="match status" value="8"/>
</dbReference>
<dbReference type="InterPro" id="IPR002110">
    <property type="entry name" value="Ankyrin_rpt"/>
</dbReference>
<accession>A0A7S2W4M7</accession>
<dbReference type="EMBL" id="HBHK01003347">
    <property type="protein sequence ID" value="CAD9667219.1"/>
    <property type="molecule type" value="Transcribed_RNA"/>
</dbReference>
<sequence length="451" mass="49511">MDSCNGCLCSFRTLLQDTDVDVHNMMSRAAETGNAQAVGLLLRITEQRDQRWGQSDTIAQVGLNVAAKHGNCEVANVILDTGRGNKYDKGNTALEYAAGNGHVDMVNLLLKRGAALADDFDNISIRVAAKQGHVDVVRVLLESNLVDPGARGNEALIMASENGHIDVVKLLLNSSMVDPAAGENKAILVAVLAGHVDIVKHLLEYEGVMASQVALKDAIERDDTEMARVIIESGTCPLGADNNQAIRLACSHNNLPIVKLLLHSDDVDPSVEHNEPLRSAASSGNADLVRLLLTSPRVNPGDQNNVAIREAALYGNELVVKLLLDSDRVDPSVDNNYALRKAQSRHIKCLLACSSRIYPTANAKEVAGTVFLQCFREEPSEFVASFREKAYPFLRYEIIQMAKHMTGEWGLPSQVVQLIFEFYESVWFPHSKQIVCDYFCNKVDFRTYDIP</sequence>
<organism evidence="4">
    <name type="scientific">Mucochytrium quahogii</name>
    <dbReference type="NCBI Taxonomy" id="96639"/>
    <lineage>
        <taxon>Eukaryota</taxon>
        <taxon>Sar</taxon>
        <taxon>Stramenopiles</taxon>
        <taxon>Bigyra</taxon>
        <taxon>Labyrinthulomycetes</taxon>
        <taxon>Thraustochytrida</taxon>
        <taxon>Thraustochytriidae</taxon>
        <taxon>Mucochytrium</taxon>
    </lineage>
</organism>
<evidence type="ECO:0000256" key="3">
    <source>
        <dbReference type="PROSITE-ProRule" id="PRU00023"/>
    </source>
</evidence>
<dbReference type="Gene3D" id="1.25.40.20">
    <property type="entry name" value="Ankyrin repeat-containing domain"/>
    <property type="match status" value="2"/>
</dbReference>
<dbReference type="Pfam" id="PF12796">
    <property type="entry name" value="Ank_2"/>
    <property type="match status" value="3"/>
</dbReference>
<keyword evidence="1" id="KW-0677">Repeat</keyword>
<dbReference type="PROSITE" id="PS50297">
    <property type="entry name" value="ANK_REP_REGION"/>
    <property type="match status" value="1"/>
</dbReference>
<dbReference type="SUPFAM" id="SSF48403">
    <property type="entry name" value="Ankyrin repeat"/>
    <property type="match status" value="1"/>
</dbReference>
<reference evidence="4" key="1">
    <citation type="submission" date="2021-01" db="EMBL/GenBank/DDBJ databases">
        <authorList>
            <person name="Corre E."/>
            <person name="Pelletier E."/>
            <person name="Niang G."/>
            <person name="Scheremetjew M."/>
            <person name="Finn R."/>
            <person name="Kale V."/>
            <person name="Holt S."/>
            <person name="Cochrane G."/>
            <person name="Meng A."/>
            <person name="Brown T."/>
            <person name="Cohen L."/>
        </authorList>
    </citation>
    <scope>NUCLEOTIDE SEQUENCE</scope>
    <source>
        <strain evidence="4">NY070348D</strain>
    </source>
</reference>
<dbReference type="InterPro" id="IPR036770">
    <property type="entry name" value="Ankyrin_rpt-contain_sf"/>
</dbReference>
<evidence type="ECO:0000256" key="1">
    <source>
        <dbReference type="ARBA" id="ARBA00022737"/>
    </source>
</evidence>